<evidence type="ECO:0000256" key="1">
    <source>
        <dbReference type="SAM" id="MobiDB-lite"/>
    </source>
</evidence>
<feature type="compositionally biased region" description="Basic and acidic residues" evidence="1">
    <location>
        <begin position="14"/>
        <end position="23"/>
    </location>
</feature>
<organism evidence="4 5">
    <name type="scientific">Arboricoccus pini</name>
    <dbReference type="NCBI Taxonomy" id="1963835"/>
    <lineage>
        <taxon>Bacteria</taxon>
        <taxon>Pseudomonadati</taxon>
        <taxon>Pseudomonadota</taxon>
        <taxon>Alphaproteobacteria</taxon>
        <taxon>Geminicoccales</taxon>
        <taxon>Geminicoccaceae</taxon>
        <taxon>Arboricoccus</taxon>
    </lineage>
</organism>
<sequence length="534" mass="54521">MEENRNKPPAFARYRREAGRQDEESSSQESRPSDQGSHADGFRQASGRPSQGVDGPAPGVGGFRPRHAANMRPPGAGDIARQDRALDDAPRRPGLSGPATPSPALRQNIFARGAQRRADAARGQAAPGRLGEGETGPREMGSPAGAAPYGRDPRSRSVEPVGAAQSELTGNPGLRGLEQGTASGVRHIMAEDRSRPLIGRKTIIVGVLAALVFGLFGTVVYLGYRQTLGFSGEVPLVRAPDKPYKEPPDAGGGADLASEGSNVMGVFSGRGDDARVEKIMPRGGPAPMSLDQADPGLRERADSQVDLALLEPPPLGPVPAAPASAAPQPAAVGSQQASTPASPAPSRADISASRTNPATTTSAMPVSPRQQPAPAGSSGTASAAPSQATTPPPTPSLTVRPSSQATVGGASAPRSLFPSNGRTPTPATASPSTQVAALPAPSAPAPAPLPAGGAWRVQLAAVGSRQAAEDAWRIIRQRNPAVATLPVNYVEAQIGTAHVVRVQAGAFAARDEAAQTCQILRAAGSDCFVVGATR</sequence>
<keyword evidence="2" id="KW-0812">Transmembrane</keyword>
<dbReference type="EMBL" id="FYEH01000002">
    <property type="protein sequence ID" value="SNB61554.1"/>
    <property type="molecule type" value="Genomic_DNA"/>
</dbReference>
<accession>A0A212QQI3</accession>
<dbReference type="GO" id="GO:0042834">
    <property type="term" value="F:peptidoglycan binding"/>
    <property type="evidence" value="ECO:0007669"/>
    <property type="project" value="InterPro"/>
</dbReference>
<evidence type="ECO:0000313" key="5">
    <source>
        <dbReference type="Proteomes" id="UP000197065"/>
    </source>
</evidence>
<dbReference type="Pfam" id="PF05036">
    <property type="entry name" value="SPOR"/>
    <property type="match status" value="1"/>
</dbReference>
<proteinExistence type="predicted"/>
<name>A0A212QQI3_9PROT</name>
<dbReference type="Proteomes" id="UP000197065">
    <property type="component" value="Unassembled WGS sequence"/>
</dbReference>
<keyword evidence="5" id="KW-1185">Reference proteome</keyword>
<feature type="region of interest" description="Disordered" evidence="1">
    <location>
        <begin position="277"/>
        <end position="446"/>
    </location>
</feature>
<dbReference type="InterPro" id="IPR007730">
    <property type="entry name" value="SPOR-like_dom"/>
</dbReference>
<dbReference type="PROSITE" id="PS51724">
    <property type="entry name" value="SPOR"/>
    <property type="match status" value="1"/>
</dbReference>
<feature type="region of interest" description="Disordered" evidence="1">
    <location>
        <begin position="1"/>
        <end position="179"/>
    </location>
</feature>
<feature type="compositionally biased region" description="Low complexity" evidence="1">
    <location>
        <begin position="27"/>
        <end position="36"/>
    </location>
</feature>
<feature type="compositionally biased region" description="Pro residues" evidence="1">
    <location>
        <begin position="311"/>
        <end position="320"/>
    </location>
</feature>
<evidence type="ECO:0000256" key="2">
    <source>
        <dbReference type="SAM" id="Phobius"/>
    </source>
</evidence>
<dbReference type="Gene3D" id="3.30.70.1070">
    <property type="entry name" value="Sporulation related repeat"/>
    <property type="match status" value="1"/>
</dbReference>
<protein>
    <submittedName>
        <fullName evidence="4">Sporulation related domain-containing protein</fullName>
    </submittedName>
</protein>
<dbReference type="AlphaFoldDB" id="A0A212QQI3"/>
<dbReference type="SUPFAM" id="SSF110997">
    <property type="entry name" value="Sporulation related repeat"/>
    <property type="match status" value="1"/>
</dbReference>
<feature type="compositionally biased region" description="Polar residues" evidence="1">
    <location>
        <begin position="397"/>
        <end position="406"/>
    </location>
</feature>
<feature type="compositionally biased region" description="Basic and acidic residues" evidence="1">
    <location>
        <begin position="80"/>
        <end position="91"/>
    </location>
</feature>
<feature type="compositionally biased region" description="Low complexity" evidence="1">
    <location>
        <begin position="423"/>
        <end position="440"/>
    </location>
</feature>
<keyword evidence="2" id="KW-1133">Transmembrane helix</keyword>
<gene>
    <name evidence="4" type="ORF">SAMN07250955_102282</name>
</gene>
<feature type="domain" description="SPOR" evidence="3">
    <location>
        <begin position="449"/>
        <end position="534"/>
    </location>
</feature>
<feature type="compositionally biased region" description="Low complexity" evidence="1">
    <location>
        <begin position="372"/>
        <end position="389"/>
    </location>
</feature>
<feature type="compositionally biased region" description="Polar residues" evidence="1">
    <location>
        <begin position="352"/>
        <end position="370"/>
    </location>
</feature>
<dbReference type="InterPro" id="IPR036680">
    <property type="entry name" value="SPOR-like_sf"/>
</dbReference>
<feature type="transmembrane region" description="Helical" evidence="2">
    <location>
        <begin position="203"/>
        <end position="224"/>
    </location>
</feature>
<keyword evidence="2" id="KW-0472">Membrane</keyword>
<evidence type="ECO:0000259" key="3">
    <source>
        <dbReference type="PROSITE" id="PS51724"/>
    </source>
</evidence>
<evidence type="ECO:0000313" key="4">
    <source>
        <dbReference type="EMBL" id="SNB61554.1"/>
    </source>
</evidence>
<feature type="compositionally biased region" description="Low complexity" evidence="1">
    <location>
        <begin position="321"/>
        <end position="346"/>
    </location>
</feature>
<reference evidence="4 5" key="1">
    <citation type="submission" date="2017-06" db="EMBL/GenBank/DDBJ databases">
        <authorList>
            <person name="Kim H.J."/>
            <person name="Triplett B.A."/>
        </authorList>
    </citation>
    <scope>NUCLEOTIDE SEQUENCE [LARGE SCALE GENOMIC DNA]</scope>
    <source>
        <strain evidence="4 5">B29T1</strain>
    </source>
</reference>